<feature type="region of interest" description="Disordered" evidence="1">
    <location>
        <begin position="1"/>
        <end position="29"/>
    </location>
</feature>
<dbReference type="VEuPathDB" id="FungiDB:NEUTE1DRAFT_103489"/>
<evidence type="ECO:0000313" key="2">
    <source>
        <dbReference type="EMBL" id="EGO53986.1"/>
    </source>
</evidence>
<dbReference type="AlphaFoldDB" id="F8MVT8"/>
<dbReference type="EMBL" id="GL891307">
    <property type="protein sequence ID" value="EGO53986.1"/>
    <property type="molecule type" value="Genomic_DNA"/>
</dbReference>
<dbReference type="RefSeq" id="XP_009853996.1">
    <property type="nucleotide sequence ID" value="XM_009855694.1"/>
</dbReference>
<dbReference type="GeneID" id="20822019"/>
<accession>F8MVT8</accession>
<dbReference type="KEGG" id="nte:NEUTE1DRAFT103489"/>
<gene>
    <name evidence="2" type="ORF">NEUTE1DRAFT_103489</name>
</gene>
<dbReference type="HOGENOM" id="CLU_927786_0_0_1"/>
<sequence>MLLPQSSHAPVRLALGPHVPKPVEDTTESSQPVRLLRHLSLGIKLHDIFPSVTRVLEEHESCFQSLLPVGMNRHLRKRIIRSSPDPRRKGFAGHLARTLPNKLLAEIDSTNGQDALLVAPCSSKQGRKAGEVFIPLLVIVAFSGKTTGYDARRNGQRISFHPEAHSPIRKHPGEVQARMGSPSDCGGVLVDLWQGLSGYGIVVKGLVGVQKNSAQVTARPCRLMKVANAEVTQVPIIFVCKRGVFQVPEPRPSRRENCLASITELVELPGRVARLYDGFLCHGIVDRSMVEVGRCFHGIG</sequence>
<protein>
    <submittedName>
        <fullName evidence="2">Uncharacterized protein</fullName>
    </submittedName>
</protein>
<evidence type="ECO:0000313" key="3">
    <source>
        <dbReference type="Proteomes" id="UP000008065"/>
    </source>
</evidence>
<dbReference type="Proteomes" id="UP000008065">
    <property type="component" value="Unassembled WGS sequence"/>
</dbReference>
<evidence type="ECO:0000256" key="1">
    <source>
        <dbReference type="SAM" id="MobiDB-lite"/>
    </source>
</evidence>
<organism evidence="2 3">
    <name type="scientific">Neurospora tetrasperma (strain FGSC 2508 / ATCC MYA-4615 / P0657)</name>
    <dbReference type="NCBI Taxonomy" id="510951"/>
    <lineage>
        <taxon>Eukaryota</taxon>
        <taxon>Fungi</taxon>
        <taxon>Dikarya</taxon>
        <taxon>Ascomycota</taxon>
        <taxon>Pezizomycotina</taxon>
        <taxon>Sordariomycetes</taxon>
        <taxon>Sordariomycetidae</taxon>
        <taxon>Sordariales</taxon>
        <taxon>Sordariaceae</taxon>
        <taxon>Neurospora</taxon>
    </lineage>
</organism>
<keyword evidence="3" id="KW-1185">Reference proteome</keyword>
<reference evidence="3" key="1">
    <citation type="journal article" date="2011" name="Genetics">
        <title>Massive changes in genome architecture accompany the transition to self-fertility in the filamentous fungus Neurospora tetrasperma.</title>
        <authorList>
            <person name="Ellison C.E."/>
            <person name="Stajich J.E."/>
            <person name="Jacobson D.J."/>
            <person name="Natvig D.O."/>
            <person name="Lapidus A."/>
            <person name="Foster B."/>
            <person name="Aerts A."/>
            <person name="Riley R."/>
            <person name="Lindquist E.A."/>
            <person name="Grigoriev I.V."/>
            <person name="Taylor J.W."/>
        </authorList>
    </citation>
    <scope>NUCLEOTIDE SEQUENCE [LARGE SCALE GENOMIC DNA]</scope>
    <source>
        <strain evidence="3">FGSC 2508 / P0657</strain>
    </source>
</reference>
<proteinExistence type="predicted"/>
<name>F8MVT8_NEUT8</name>